<keyword evidence="2" id="KW-0433">Leucine-rich repeat</keyword>
<dbReference type="PANTHER" id="PTHR47986">
    <property type="entry name" value="OSJNBA0070M12.3 PROTEIN"/>
    <property type="match status" value="1"/>
</dbReference>
<evidence type="ECO:0000256" key="6">
    <source>
        <dbReference type="ARBA" id="ARBA00022989"/>
    </source>
</evidence>
<evidence type="ECO:0000256" key="7">
    <source>
        <dbReference type="ARBA" id="ARBA00023136"/>
    </source>
</evidence>
<dbReference type="InterPro" id="IPR052422">
    <property type="entry name" value="Auxin_Ser/Thr_Kinase"/>
</dbReference>
<evidence type="ECO:0000313" key="11">
    <source>
        <dbReference type="Proteomes" id="UP000032180"/>
    </source>
</evidence>
<reference evidence="11" key="2">
    <citation type="submission" date="2013-12" db="EMBL/GenBank/DDBJ databases">
        <authorList>
            <person name="Yu Y."/>
            <person name="Lee S."/>
            <person name="de Baynast K."/>
            <person name="Wissotski M."/>
            <person name="Liu L."/>
            <person name="Talag J."/>
            <person name="Goicoechea J."/>
            <person name="Angelova A."/>
            <person name="Jetty R."/>
            <person name="Kudrna D."/>
            <person name="Golser W."/>
            <person name="Rivera L."/>
            <person name="Zhang J."/>
            <person name="Wing R."/>
        </authorList>
    </citation>
    <scope>NUCLEOTIDE SEQUENCE</scope>
</reference>
<keyword evidence="9" id="KW-0325">Glycoprotein</keyword>
<evidence type="ECO:0000256" key="5">
    <source>
        <dbReference type="ARBA" id="ARBA00022737"/>
    </source>
</evidence>
<evidence type="ECO:0000256" key="1">
    <source>
        <dbReference type="ARBA" id="ARBA00004167"/>
    </source>
</evidence>
<keyword evidence="7" id="KW-0472">Membrane</keyword>
<evidence type="ECO:0000256" key="3">
    <source>
        <dbReference type="ARBA" id="ARBA00022692"/>
    </source>
</evidence>
<evidence type="ECO:0000313" key="10">
    <source>
        <dbReference type="EnsemblPlants" id="LPERR03G25250.1"/>
    </source>
</evidence>
<keyword evidence="3" id="KW-0812">Transmembrane</keyword>
<evidence type="ECO:0000256" key="2">
    <source>
        <dbReference type="ARBA" id="ARBA00022614"/>
    </source>
</evidence>
<dbReference type="STRING" id="77586.A0A0D9VXR8"/>
<keyword evidence="6" id="KW-1133">Transmembrane helix</keyword>
<dbReference type="InterPro" id="IPR032675">
    <property type="entry name" value="LRR_dom_sf"/>
</dbReference>
<evidence type="ECO:0008006" key="12">
    <source>
        <dbReference type="Google" id="ProtNLM"/>
    </source>
</evidence>
<name>A0A0D9VXR8_9ORYZ</name>
<organism evidence="10 11">
    <name type="scientific">Leersia perrieri</name>
    <dbReference type="NCBI Taxonomy" id="77586"/>
    <lineage>
        <taxon>Eukaryota</taxon>
        <taxon>Viridiplantae</taxon>
        <taxon>Streptophyta</taxon>
        <taxon>Embryophyta</taxon>
        <taxon>Tracheophyta</taxon>
        <taxon>Spermatophyta</taxon>
        <taxon>Magnoliopsida</taxon>
        <taxon>Liliopsida</taxon>
        <taxon>Poales</taxon>
        <taxon>Poaceae</taxon>
        <taxon>BOP clade</taxon>
        <taxon>Oryzoideae</taxon>
        <taxon>Oryzeae</taxon>
        <taxon>Oryzinae</taxon>
        <taxon>Leersia</taxon>
    </lineage>
</organism>
<evidence type="ECO:0000256" key="8">
    <source>
        <dbReference type="ARBA" id="ARBA00023170"/>
    </source>
</evidence>
<dbReference type="HOGENOM" id="CLU_057948_1_0_1"/>
<dbReference type="SUPFAM" id="SSF52058">
    <property type="entry name" value="L domain-like"/>
    <property type="match status" value="1"/>
</dbReference>
<keyword evidence="5" id="KW-0677">Repeat</keyword>
<dbReference type="Gramene" id="LPERR03G25250.1">
    <property type="protein sequence ID" value="LPERR03G25250.1"/>
    <property type="gene ID" value="LPERR03G25250"/>
</dbReference>
<dbReference type="GO" id="GO:0016020">
    <property type="term" value="C:membrane"/>
    <property type="evidence" value="ECO:0007669"/>
    <property type="project" value="UniProtKB-SubCell"/>
</dbReference>
<sequence length="270" mass="28768">MPTVPSEAAAMQAIVKSIHADTTLGWRSTSHVTSISASRAGLVGHLLGTDLARLMSLSELDPSFNRLSGDLPILPLPLCSLTTLHLRSNVFLNIPDGFFGAFPALETFSLDDNNMPMRQIPADVIGCSHLRSISANNASINSPFPEFFGNATLFPVLESLLLARNELCCGLSTQFGQNSKIKFLDMSGQLHVDDSAKFSSPVRFLAGMTSLVEIHMGPNDLYGPLPDVSGLVNLKVFDATDNDLCGPVNFPPGVAVNVAGNPRIGKDCSS</sequence>
<dbReference type="Gene3D" id="3.80.10.10">
    <property type="entry name" value="Ribonuclease Inhibitor"/>
    <property type="match status" value="1"/>
</dbReference>
<keyword evidence="11" id="KW-1185">Reference proteome</keyword>
<dbReference type="EnsemblPlants" id="LPERR03G25250.1">
    <property type="protein sequence ID" value="LPERR03G25250.1"/>
    <property type="gene ID" value="LPERR03G25250"/>
</dbReference>
<protein>
    <recommendedName>
        <fullName evidence="12">Leucine-rich repeat-containing N-terminal plant-type domain-containing protein</fullName>
    </recommendedName>
</protein>
<dbReference type="Proteomes" id="UP000032180">
    <property type="component" value="Chromosome 3"/>
</dbReference>
<keyword evidence="8" id="KW-0675">Receptor</keyword>
<reference evidence="10 11" key="1">
    <citation type="submission" date="2012-08" db="EMBL/GenBank/DDBJ databases">
        <title>Oryza genome evolution.</title>
        <authorList>
            <person name="Wing R.A."/>
        </authorList>
    </citation>
    <scope>NUCLEOTIDE SEQUENCE</scope>
</reference>
<reference evidence="10" key="3">
    <citation type="submission" date="2015-04" db="UniProtKB">
        <authorList>
            <consortium name="EnsemblPlants"/>
        </authorList>
    </citation>
    <scope>IDENTIFICATION</scope>
</reference>
<dbReference type="eggNOG" id="ENOG502QPQ4">
    <property type="taxonomic scope" value="Eukaryota"/>
</dbReference>
<keyword evidence="4" id="KW-0732">Signal</keyword>
<proteinExistence type="predicted"/>
<evidence type="ECO:0000256" key="4">
    <source>
        <dbReference type="ARBA" id="ARBA00022729"/>
    </source>
</evidence>
<comment type="subcellular location">
    <subcellularLocation>
        <location evidence="1">Membrane</location>
        <topology evidence="1">Single-pass membrane protein</topology>
    </subcellularLocation>
</comment>
<dbReference type="AlphaFoldDB" id="A0A0D9VXR8"/>
<evidence type="ECO:0000256" key="9">
    <source>
        <dbReference type="ARBA" id="ARBA00023180"/>
    </source>
</evidence>
<dbReference type="PANTHER" id="PTHR47986:SF32">
    <property type="entry name" value="LEUCINE-RICH REPEAT-CONTAINING N-TERMINAL PLANT-TYPE DOMAIN-CONTAINING PROTEIN"/>
    <property type="match status" value="1"/>
</dbReference>
<accession>A0A0D9VXR8</accession>